<sequence length="30" mass="3533">MQQEIREATEITNINDLSFNVKKGHKYIVL</sequence>
<organism evidence="1">
    <name type="scientific">marine sediment metagenome</name>
    <dbReference type="NCBI Taxonomy" id="412755"/>
    <lineage>
        <taxon>unclassified sequences</taxon>
        <taxon>metagenomes</taxon>
        <taxon>ecological metagenomes</taxon>
    </lineage>
</organism>
<gene>
    <name evidence="1" type="ORF">S01H1_25959</name>
</gene>
<evidence type="ECO:0000313" key="1">
    <source>
        <dbReference type="EMBL" id="GAF93557.1"/>
    </source>
</evidence>
<comment type="caution">
    <text evidence="1">The sequence shown here is derived from an EMBL/GenBank/DDBJ whole genome shotgun (WGS) entry which is preliminary data.</text>
</comment>
<dbReference type="AlphaFoldDB" id="X0TZI1"/>
<feature type="non-terminal residue" evidence="1">
    <location>
        <position position="30"/>
    </location>
</feature>
<proteinExistence type="predicted"/>
<name>X0TZI1_9ZZZZ</name>
<protein>
    <submittedName>
        <fullName evidence="1">Uncharacterized protein</fullName>
    </submittedName>
</protein>
<reference evidence="1" key="1">
    <citation type="journal article" date="2014" name="Front. Microbiol.">
        <title>High frequency of phylogenetically diverse reductive dehalogenase-homologous genes in deep subseafloor sedimentary metagenomes.</title>
        <authorList>
            <person name="Kawai M."/>
            <person name="Futagami T."/>
            <person name="Toyoda A."/>
            <person name="Takaki Y."/>
            <person name="Nishi S."/>
            <person name="Hori S."/>
            <person name="Arai W."/>
            <person name="Tsubouchi T."/>
            <person name="Morono Y."/>
            <person name="Uchiyama I."/>
            <person name="Ito T."/>
            <person name="Fujiyama A."/>
            <person name="Inagaki F."/>
            <person name="Takami H."/>
        </authorList>
    </citation>
    <scope>NUCLEOTIDE SEQUENCE</scope>
    <source>
        <strain evidence="1">Expedition CK06-06</strain>
    </source>
</reference>
<dbReference type="EMBL" id="BARS01015716">
    <property type="protein sequence ID" value="GAF93557.1"/>
    <property type="molecule type" value="Genomic_DNA"/>
</dbReference>
<accession>X0TZI1</accession>